<evidence type="ECO:0000259" key="4">
    <source>
        <dbReference type="Pfam" id="PF08501"/>
    </source>
</evidence>
<dbReference type="SUPFAM" id="SSF51735">
    <property type="entry name" value="NAD(P)-binding Rossmann-fold domains"/>
    <property type="match status" value="1"/>
</dbReference>
<dbReference type="InterPro" id="IPR046346">
    <property type="entry name" value="Aminoacid_DH-like_N_sf"/>
</dbReference>
<evidence type="ECO:0000256" key="1">
    <source>
        <dbReference type="ARBA" id="ARBA00004871"/>
    </source>
</evidence>
<comment type="pathway">
    <text evidence="1">Metabolic intermediate biosynthesis; chorismate biosynthesis; chorismate from D-erythrose 4-phosphate and phosphoenolpyruvate: step 4/7.</text>
</comment>
<dbReference type="InterPro" id="IPR007698">
    <property type="entry name" value="AlaDH/PNT_NAD(H)-bd"/>
</dbReference>
<organism evidence="5 6">
    <name type="scientific">Cryobacterium frigoriphilum</name>
    <dbReference type="NCBI Taxonomy" id="1259150"/>
    <lineage>
        <taxon>Bacteria</taxon>
        <taxon>Bacillati</taxon>
        <taxon>Actinomycetota</taxon>
        <taxon>Actinomycetes</taxon>
        <taxon>Micrococcales</taxon>
        <taxon>Microbacteriaceae</taxon>
        <taxon>Cryobacterium</taxon>
    </lineage>
</organism>
<sequence length="278" mass="28970">MIPRLAVLGSPVGHSRSPALHRAAYRELGLDWRYDAIEVPEGTLAGFVGALAPEWRGLSLTMPLKREILPLIDDLDRIAQLTNAVNTVLVGTHHAQRTLSGFNTDVPGLVRALGESGVTHATHVTILGAGATGASALAAAAELGAETVDVVVRTPAKATTLVELGHQLGLLVTVSTLRSIDAPGRVSDLVISTLPGGTVLDVQFPSTLRASALLFDVAYSPWPSALAESWSHAGGRVASGLGLLLHQALIQVRIFVAGDPFAPLPREVAVLAAMRAAL</sequence>
<dbReference type="GO" id="GO:0004764">
    <property type="term" value="F:shikimate 3-dehydrogenase (NADP+) activity"/>
    <property type="evidence" value="ECO:0007669"/>
    <property type="project" value="UniProtKB-EC"/>
</dbReference>
<feature type="domain" description="Shikimate dehydrogenase substrate binding N-terminal" evidence="4">
    <location>
        <begin position="7"/>
        <end position="88"/>
    </location>
</feature>
<evidence type="ECO:0000259" key="3">
    <source>
        <dbReference type="Pfam" id="PF01262"/>
    </source>
</evidence>
<dbReference type="Pfam" id="PF08501">
    <property type="entry name" value="Shikimate_dh_N"/>
    <property type="match status" value="1"/>
</dbReference>
<dbReference type="OrthoDB" id="9776868at2"/>
<dbReference type="EC" id="1.1.1.25" evidence="5"/>
<dbReference type="AlphaFoldDB" id="A0A4R8ZVG4"/>
<reference evidence="5 6" key="1">
    <citation type="submission" date="2019-03" db="EMBL/GenBank/DDBJ databases">
        <title>Genomics of glacier-inhabiting Cryobacterium strains.</title>
        <authorList>
            <person name="Liu Q."/>
            <person name="Xin Y.-H."/>
        </authorList>
    </citation>
    <scope>NUCLEOTIDE SEQUENCE [LARGE SCALE GENOMIC DNA]</scope>
    <source>
        <strain evidence="5 6">Hh14</strain>
    </source>
</reference>
<keyword evidence="2" id="KW-0028">Amino-acid biosynthesis</keyword>
<accession>A0A4R8ZVG4</accession>
<dbReference type="Gene3D" id="3.40.50.720">
    <property type="entry name" value="NAD(P)-binding Rossmann-like Domain"/>
    <property type="match status" value="1"/>
</dbReference>
<dbReference type="RefSeq" id="WP_134520525.1">
    <property type="nucleotide sequence ID" value="NZ_SOHE01000067.1"/>
</dbReference>
<dbReference type="InterPro" id="IPR036291">
    <property type="entry name" value="NAD(P)-bd_dom_sf"/>
</dbReference>
<dbReference type="NCBIfam" id="NF001311">
    <property type="entry name" value="PRK00258.1-3"/>
    <property type="match status" value="1"/>
</dbReference>
<evidence type="ECO:0000313" key="5">
    <source>
        <dbReference type="EMBL" id="TFD47102.1"/>
    </source>
</evidence>
<dbReference type="Proteomes" id="UP000297447">
    <property type="component" value="Unassembled WGS sequence"/>
</dbReference>
<dbReference type="GO" id="GO:0005829">
    <property type="term" value="C:cytosol"/>
    <property type="evidence" value="ECO:0007669"/>
    <property type="project" value="TreeGrafter"/>
</dbReference>
<dbReference type="Gene3D" id="3.40.50.10860">
    <property type="entry name" value="Leucine Dehydrogenase, chain A, domain 1"/>
    <property type="match status" value="1"/>
</dbReference>
<dbReference type="InterPro" id="IPR022893">
    <property type="entry name" value="Shikimate_DH_fam"/>
</dbReference>
<dbReference type="GO" id="GO:0019632">
    <property type="term" value="P:shikimate metabolic process"/>
    <property type="evidence" value="ECO:0007669"/>
    <property type="project" value="TreeGrafter"/>
</dbReference>
<evidence type="ECO:0000256" key="2">
    <source>
        <dbReference type="ARBA" id="ARBA00023141"/>
    </source>
</evidence>
<dbReference type="SUPFAM" id="SSF53223">
    <property type="entry name" value="Aminoacid dehydrogenase-like, N-terminal domain"/>
    <property type="match status" value="1"/>
</dbReference>
<dbReference type="PANTHER" id="PTHR21089:SF1">
    <property type="entry name" value="BIFUNCTIONAL 3-DEHYDROQUINATE DEHYDRATASE_SHIKIMATE DEHYDROGENASE, CHLOROPLASTIC"/>
    <property type="match status" value="1"/>
</dbReference>
<feature type="domain" description="Alanine dehydrogenase/pyridine nucleotide transhydrogenase NAD(H)-binding" evidence="3">
    <location>
        <begin position="106"/>
        <end position="193"/>
    </location>
</feature>
<evidence type="ECO:0000313" key="6">
    <source>
        <dbReference type="Proteomes" id="UP000297447"/>
    </source>
</evidence>
<dbReference type="GO" id="GO:0009423">
    <property type="term" value="P:chorismate biosynthetic process"/>
    <property type="evidence" value="ECO:0007669"/>
    <property type="project" value="TreeGrafter"/>
</dbReference>
<keyword evidence="2" id="KW-0057">Aromatic amino acid biosynthesis</keyword>
<dbReference type="EMBL" id="SOHE01000067">
    <property type="protein sequence ID" value="TFD47102.1"/>
    <property type="molecule type" value="Genomic_DNA"/>
</dbReference>
<comment type="caution">
    <text evidence="5">The sequence shown here is derived from an EMBL/GenBank/DDBJ whole genome shotgun (WGS) entry which is preliminary data.</text>
</comment>
<dbReference type="InterPro" id="IPR013708">
    <property type="entry name" value="Shikimate_DH-bd_N"/>
</dbReference>
<dbReference type="PANTHER" id="PTHR21089">
    <property type="entry name" value="SHIKIMATE DEHYDROGENASE"/>
    <property type="match status" value="1"/>
</dbReference>
<dbReference type="Pfam" id="PF01262">
    <property type="entry name" value="AlaDh_PNT_C"/>
    <property type="match status" value="1"/>
</dbReference>
<proteinExistence type="predicted"/>
<gene>
    <name evidence="5" type="ORF">E3T55_15825</name>
</gene>
<dbReference type="GO" id="GO:0050661">
    <property type="term" value="F:NADP binding"/>
    <property type="evidence" value="ECO:0007669"/>
    <property type="project" value="TreeGrafter"/>
</dbReference>
<keyword evidence="5" id="KW-0560">Oxidoreductase</keyword>
<dbReference type="GO" id="GO:0009073">
    <property type="term" value="P:aromatic amino acid family biosynthetic process"/>
    <property type="evidence" value="ECO:0007669"/>
    <property type="project" value="UniProtKB-KW"/>
</dbReference>
<keyword evidence="6" id="KW-1185">Reference proteome</keyword>
<name>A0A4R8ZVG4_9MICO</name>
<protein>
    <submittedName>
        <fullName evidence="5">Shikimate dehydrogenase</fullName>
        <ecNumber evidence="5">1.1.1.25</ecNumber>
    </submittedName>
</protein>